<accession>I0IEU8</accession>
<dbReference type="Gene3D" id="3.30.700.10">
    <property type="entry name" value="Glycoprotein, Type 4 Pilin"/>
    <property type="match status" value="1"/>
</dbReference>
<evidence type="ECO:0000256" key="2">
    <source>
        <dbReference type="SAM" id="MobiDB-lite"/>
    </source>
</evidence>
<evidence type="ECO:0000313" key="6">
    <source>
        <dbReference type="Proteomes" id="UP000007881"/>
    </source>
</evidence>
<feature type="transmembrane region" description="Helical" evidence="3">
    <location>
        <begin position="12"/>
        <end position="37"/>
    </location>
</feature>
<name>I0IEU8_PHYMF</name>
<dbReference type="HOGENOM" id="CLU_041661_3_0_0"/>
<dbReference type="InterPro" id="IPR012902">
    <property type="entry name" value="N_methyl_site"/>
</dbReference>
<dbReference type="KEGG" id="phm:PSMK_16270"/>
<dbReference type="EMBL" id="AP012338">
    <property type="protein sequence ID" value="BAM03786.1"/>
    <property type="molecule type" value="Genomic_DNA"/>
</dbReference>
<dbReference type="STRING" id="1142394.PSMK_16270"/>
<evidence type="ECO:0000259" key="4">
    <source>
        <dbReference type="Pfam" id="PF07596"/>
    </source>
</evidence>
<dbReference type="InterPro" id="IPR045584">
    <property type="entry name" value="Pilin-like"/>
</dbReference>
<organism evidence="5 6">
    <name type="scientific">Phycisphaera mikurensis (strain NBRC 102666 / KCTC 22515 / FYK2301M01)</name>
    <dbReference type="NCBI Taxonomy" id="1142394"/>
    <lineage>
        <taxon>Bacteria</taxon>
        <taxon>Pseudomonadati</taxon>
        <taxon>Planctomycetota</taxon>
        <taxon>Phycisphaerae</taxon>
        <taxon>Phycisphaerales</taxon>
        <taxon>Phycisphaeraceae</taxon>
        <taxon>Phycisphaera</taxon>
    </lineage>
</organism>
<dbReference type="RefSeq" id="WP_014437004.1">
    <property type="nucleotide sequence ID" value="NC_017080.1"/>
</dbReference>
<dbReference type="Pfam" id="PF07963">
    <property type="entry name" value="N_methyl"/>
    <property type="match status" value="1"/>
</dbReference>
<dbReference type="SUPFAM" id="SSF54523">
    <property type="entry name" value="Pili subunits"/>
    <property type="match status" value="1"/>
</dbReference>
<dbReference type="Proteomes" id="UP000007881">
    <property type="component" value="Chromosome"/>
</dbReference>
<reference evidence="5 6" key="1">
    <citation type="submission" date="2012-02" db="EMBL/GenBank/DDBJ databases">
        <title>Complete genome sequence of Phycisphaera mikurensis NBRC 102666.</title>
        <authorList>
            <person name="Ankai A."/>
            <person name="Hosoyama A."/>
            <person name="Terui Y."/>
            <person name="Sekine M."/>
            <person name="Fukai R."/>
            <person name="Kato Y."/>
            <person name="Nakamura S."/>
            <person name="Yamada-Narita S."/>
            <person name="Kawakoshi A."/>
            <person name="Fukunaga Y."/>
            <person name="Yamazaki S."/>
            <person name="Fujita N."/>
        </authorList>
    </citation>
    <scope>NUCLEOTIDE SEQUENCE [LARGE SCALE GENOMIC DNA]</scope>
    <source>
        <strain evidence="6">NBRC 102666 / KCTC 22515 / FYK2301M01</strain>
    </source>
</reference>
<proteinExistence type="predicted"/>
<dbReference type="PRINTS" id="PR00813">
    <property type="entry name" value="BCTERIALGSPG"/>
</dbReference>
<keyword evidence="6" id="KW-1185">Reference proteome</keyword>
<dbReference type="PANTHER" id="PTHR30093">
    <property type="entry name" value="GENERAL SECRETION PATHWAY PROTEIN G"/>
    <property type="match status" value="1"/>
</dbReference>
<keyword evidence="3" id="KW-0812">Transmembrane</keyword>
<dbReference type="PANTHER" id="PTHR30093:SF2">
    <property type="entry name" value="TYPE II SECRETION SYSTEM PROTEIN H"/>
    <property type="match status" value="1"/>
</dbReference>
<gene>
    <name evidence="5" type="ordered locus">PSMK_16270</name>
</gene>
<dbReference type="eggNOG" id="COG2165">
    <property type="taxonomic scope" value="Bacteria"/>
</dbReference>
<dbReference type="NCBIfam" id="TIGR02532">
    <property type="entry name" value="IV_pilin_GFxxxE"/>
    <property type="match status" value="1"/>
</dbReference>
<dbReference type="AlphaFoldDB" id="I0IEU8"/>
<dbReference type="InterPro" id="IPR000983">
    <property type="entry name" value="Bac_GSPG_pilin"/>
</dbReference>
<keyword evidence="3" id="KW-1133">Transmembrane helix</keyword>
<dbReference type="InterPro" id="IPR011453">
    <property type="entry name" value="DUF1559"/>
</dbReference>
<evidence type="ECO:0000256" key="3">
    <source>
        <dbReference type="SAM" id="Phobius"/>
    </source>
</evidence>
<feature type="region of interest" description="Disordered" evidence="2">
    <location>
        <begin position="249"/>
        <end position="270"/>
    </location>
</feature>
<protein>
    <recommendedName>
        <fullName evidence="4">DUF1559 domain-containing protein</fullName>
    </recommendedName>
</protein>
<keyword evidence="1" id="KW-0488">Methylation</keyword>
<dbReference type="PROSITE" id="PS00409">
    <property type="entry name" value="PROKAR_NTER_METHYL"/>
    <property type="match status" value="1"/>
</dbReference>
<evidence type="ECO:0000256" key="1">
    <source>
        <dbReference type="ARBA" id="ARBA00022481"/>
    </source>
</evidence>
<dbReference type="GO" id="GO:0015627">
    <property type="term" value="C:type II protein secretion system complex"/>
    <property type="evidence" value="ECO:0007669"/>
    <property type="project" value="InterPro"/>
</dbReference>
<evidence type="ECO:0000313" key="5">
    <source>
        <dbReference type="EMBL" id="BAM03786.1"/>
    </source>
</evidence>
<dbReference type="Pfam" id="PF07596">
    <property type="entry name" value="SBP_bac_10"/>
    <property type="match status" value="1"/>
</dbReference>
<sequence>MSKTSAPPRVPSGFTLIELLVVISIIALLIGILLPALGAARATARQIACASGIRQITLATMMYTDDNEGHFPAGTAPGGGTFAISYDDLIADYDGRGSLGQTLRNRQFLRVSERDSSFYKCPSDDSEPAFAFGTPPSPVQIRSYSITLGAPNPNPANAYPVGISGNGWSTRLAEVKSATTTIGLAENRTRTAAGDAQNHVGNFLDSNVPPFAHHQFPERLEQHDGKGNYSYLDGHVSIAKFEDTLNGAAPGGGYGGTQWDFRQLPRTSSP</sequence>
<keyword evidence="3" id="KW-0472">Membrane</keyword>
<feature type="domain" description="DUF1559" evidence="4">
    <location>
        <begin position="39"/>
        <end position="143"/>
    </location>
</feature>
<dbReference type="GO" id="GO:0015628">
    <property type="term" value="P:protein secretion by the type II secretion system"/>
    <property type="evidence" value="ECO:0007669"/>
    <property type="project" value="InterPro"/>
</dbReference>